<gene>
    <name evidence="1" type="ORF">L3Q82_018332</name>
</gene>
<proteinExistence type="predicted"/>
<keyword evidence="2" id="KW-1185">Reference proteome</keyword>
<evidence type="ECO:0000313" key="2">
    <source>
        <dbReference type="Proteomes" id="UP000831701"/>
    </source>
</evidence>
<evidence type="ECO:0000313" key="1">
    <source>
        <dbReference type="EMBL" id="KAI3355499.1"/>
    </source>
</evidence>
<sequence length="796" mass="93286">MKAPHNAWRTPPEGGRGLVSVRATIQDETLKIDEYIRKKAPSDGKPCKTTLLLLQVVKMSRPQSRSPRYRMFPWEEPDFDPYKVVADLDGDQMDRNHPPREDPEGHWDYFREDVYPEGRRRSPPFPVDRHADHEGFYRRRPSPRQDVMGYDDRRLSPLRNGGGVGERHRRGFRERFESFENRARSPRSPLKLMRERLPLTPKSHHQQREPVAGWRREEEDRGRGRVRDLSPSVWSDDQRGGAGRERGRRHTQGPNRDRRMEDSHQERNPPLKRQRREMEVANHFGYRNEEDLWEQRYSVDTPRDGFGGDTQASLPRGDIRHMRPLVIEHGHGIKDSREQMRWEHFDDHRDLHPDLDRQRSPRPMGSSQERFSASDGRLDDREEVRGHQDNWRDPNNHETRRSPSPQDRPNPMRYGNRVGPMNHRGRGGSHPARGRVSRGQGGRTGLPRNQTHLQQSSHGYQELPREEQRTSYRPSREDCNEDLTEGEPSCAEETKLQPWTHDRRESMDRHLPRVDLDPKMPRQRARGWNDQKTNNKTLVTEETLTIKVDMSRPVNQNSSLCYFSDRQLSLDLVNVGRQRLDFLPMLEHSGTYQETAMHTGTFAQEIITLVHHVKEQYFRDDGLTLNERFSAPQKAGYSTTLLDETEELTLDERFSSNRGFSLNMNSLLDDEEPLFSRPLQPVRGPGDLRHDLERRRQERLEGVKVTISGNSMSQRPHSPVSEPDVEYSDKDEMEDEGFSNWPEEQSRRREGNMGPRRGGSYRPNTNPQRRNNNRFGPRLGPMRRQNNRSNPTGPNW</sequence>
<accession>A0ACB8VIZ8</accession>
<organism evidence="1 2">
    <name type="scientific">Scortum barcoo</name>
    <name type="common">barcoo grunter</name>
    <dbReference type="NCBI Taxonomy" id="214431"/>
    <lineage>
        <taxon>Eukaryota</taxon>
        <taxon>Metazoa</taxon>
        <taxon>Chordata</taxon>
        <taxon>Craniata</taxon>
        <taxon>Vertebrata</taxon>
        <taxon>Euteleostomi</taxon>
        <taxon>Actinopterygii</taxon>
        <taxon>Neopterygii</taxon>
        <taxon>Teleostei</taxon>
        <taxon>Neoteleostei</taxon>
        <taxon>Acanthomorphata</taxon>
        <taxon>Eupercaria</taxon>
        <taxon>Centrarchiformes</taxon>
        <taxon>Terapontoidei</taxon>
        <taxon>Terapontidae</taxon>
        <taxon>Scortum</taxon>
    </lineage>
</organism>
<dbReference type="Proteomes" id="UP000831701">
    <property type="component" value="Chromosome 21"/>
</dbReference>
<protein>
    <submittedName>
        <fullName evidence="1">Uncharacterized protein</fullName>
    </submittedName>
</protein>
<name>A0ACB8VIZ8_9TELE</name>
<reference evidence="1" key="1">
    <citation type="submission" date="2022-04" db="EMBL/GenBank/DDBJ databases">
        <title>Jade perch genome.</title>
        <authorList>
            <person name="Chao B."/>
        </authorList>
    </citation>
    <scope>NUCLEOTIDE SEQUENCE</scope>
    <source>
        <strain evidence="1">CB-2022</strain>
    </source>
</reference>
<dbReference type="EMBL" id="CM041551">
    <property type="protein sequence ID" value="KAI3355499.1"/>
    <property type="molecule type" value="Genomic_DNA"/>
</dbReference>
<comment type="caution">
    <text evidence="1">The sequence shown here is derived from an EMBL/GenBank/DDBJ whole genome shotgun (WGS) entry which is preliminary data.</text>
</comment>